<evidence type="ECO:0000313" key="2">
    <source>
        <dbReference type="Proteomes" id="UP001152795"/>
    </source>
</evidence>
<keyword evidence="2" id="KW-1185">Reference proteome</keyword>
<protein>
    <submittedName>
        <fullName evidence="1">Uncharacterized protein</fullName>
    </submittedName>
</protein>
<dbReference type="EMBL" id="CACRXK020009415">
    <property type="protein sequence ID" value="CAB4017127.1"/>
    <property type="molecule type" value="Genomic_DNA"/>
</dbReference>
<name>A0A6S7IHJ2_PARCT</name>
<comment type="caution">
    <text evidence="1">The sequence shown here is derived from an EMBL/GenBank/DDBJ whole genome shotgun (WGS) entry which is preliminary data.</text>
</comment>
<dbReference type="AlphaFoldDB" id="A0A6S7IHJ2"/>
<reference evidence="1" key="1">
    <citation type="submission" date="2020-04" db="EMBL/GenBank/DDBJ databases">
        <authorList>
            <person name="Alioto T."/>
            <person name="Alioto T."/>
            <person name="Gomez Garrido J."/>
        </authorList>
    </citation>
    <scope>NUCLEOTIDE SEQUENCE</scope>
    <source>
        <strain evidence="1">A484AB</strain>
    </source>
</reference>
<dbReference type="OrthoDB" id="5987340at2759"/>
<accession>A0A6S7IHJ2</accession>
<evidence type="ECO:0000313" key="1">
    <source>
        <dbReference type="EMBL" id="CAB4017127.1"/>
    </source>
</evidence>
<organism evidence="1 2">
    <name type="scientific">Paramuricea clavata</name>
    <name type="common">Red gorgonian</name>
    <name type="synonym">Violescent sea-whip</name>
    <dbReference type="NCBI Taxonomy" id="317549"/>
    <lineage>
        <taxon>Eukaryota</taxon>
        <taxon>Metazoa</taxon>
        <taxon>Cnidaria</taxon>
        <taxon>Anthozoa</taxon>
        <taxon>Octocorallia</taxon>
        <taxon>Malacalcyonacea</taxon>
        <taxon>Plexauridae</taxon>
        <taxon>Paramuricea</taxon>
    </lineage>
</organism>
<dbReference type="PANTHER" id="PTHR47331">
    <property type="entry name" value="PHD-TYPE DOMAIN-CONTAINING PROTEIN"/>
    <property type="match status" value="1"/>
</dbReference>
<gene>
    <name evidence="1" type="ORF">PACLA_8A064247</name>
</gene>
<dbReference type="Proteomes" id="UP001152795">
    <property type="component" value="Unassembled WGS sequence"/>
</dbReference>
<proteinExistence type="predicted"/>
<sequence>MTRYGEKLQRRNSAKNRGKNVRIEFLREGERTVYFKGRSVQLIQDLSSSSQWRYINTAENPANDGSRGMMAKQFVEKSKWLEGLEFLKDSEETWLMGDVVESKVDATDPKAAVTICLSYKKNLKEKAITKKDELMTRKPESEKVEQRLENEGVERVSASSWLSVDELRKAGMEIVQVVQSEAIPAEIKNLKDIQADSSLSNRLSDKKKKAVLKKTNVFHKLDPFVDPTVF</sequence>